<keyword evidence="2" id="KW-1185">Reference proteome</keyword>
<evidence type="ECO:0000313" key="3">
    <source>
        <dbReference type="WBParaSite" id="nRc.2.0.1.t42458-RA"/>
    </source>
</evidence>
<organism evidence="2 3">
    <name type="scientific">Romanomermis culicivorax</name>
    <name type="common">Nematode worm</name>
    <dbReference type="NCBI Taxonomy" id="13658"/>
    <lineage>
        <taxon>Eukaryota</taxon>
        <taxon>Metazoa</taxon>
        <taxon>Ecdysozoa</taxon>
        <taxon>Nematoda</taxon>
        <taxon>Enoplea</taxon>
        <taxon>Dorylaimia</taxon>
        <taxon>Mermithida</taxon>
        <taxon>Mermithoidea</taxon>
        <taxon>Mermithidae</taxon>
        <taxon>Romanomermis</taxon>
    </lineage>
</organism>
<dbReference type="Proteomes" id="UP000887565">
    <property type="component" value="Unplaced"/>
</dbReference>
<feature type="compositionally biased region" description="Basic and acidic residues" evidence="1">
    <location>
        <begin position="61"/>
        <end position="97"/>
    </location>
</feature>
<dbReference type="AlphaFoldDB" id="A0A915KVG0"/>
<reference evidence="3" key="1">
    <citation type="submission" date="2022-11" db="UniProtKB">
        <authorList>
            <consortium name="WormBaseParasite"/>
        </authorList>
    </citation>
    <scope>IDENTIFICATION</scope>
</reference>
<evidence type="ECO:0000313" key="2">
    <source>
        <dbReference type="Proteomes" id="UP000887565"/>
    </source>
</evidence>
<proteinExistence type="predicted"/>
<dbReference type="WBParaSite" id="nRc.2.0.1.t42458-RA">
    <property type="protein sequence ID" value="nRc.2.0.1.t42458-RA"/>
    <property type="gene ID" value="nRc.2.0.1.g42458"/>
</dbReference>
<accession>A0A915KVG0</accession>
<feature type="region of interest" description="Disordered" evidence="1">
    <location>
        <begin position="56"/>
        <end position="97"/>
    </location>
</feature>
<name>A0A915KVG0_ROMCU</name>
<sequence length="97" mass="11214">MGSSNDRTSSTWWVSLRGPRATHKRSKDGTAGELEDYQMSEKYDIEAIVTRQIAKNLQQGGKEHPPRQEKPLEEVKPVFEPKKKEFEEAPQVEDYRP</sequence>
<evidence type="ECO:0000256" key="1">
    <source>
        <dbReference type="SAM" id="MobiDB-lite"/>
    </source>
</evidence>
<protein>
    <submittedName>
        <fullName evidence="3">Uncharacterized protein</fullName>
    </submittedName>
</protein>